<gene>
    <name evidence="1" type="primary">WBGene00282636</name>
</gene>
<evidence type="ECO:0000313" key="2">
    <source>
        <dbReference type="Proteomes" id="UP000005239"/>
    </source>
</evidence>
<organism evidence="1 2">
    <name type="scientific">Pristionchus pacificus</name>
    <name type="common">Parasitic nematode worm</name>
    <dbReference type="NCBI Taxonomy" id="54126"/>
    <lineage>
        <taxon>Eukaryota</taxon>
        <taxon>Metazoa</taxon>
        <taxon>Ecdysozoa</taxon>
        <taxon>Nematoda</taxon>
        <taxon>Chromadorea</taxon>
        <taxon>Rhabditida</taxon>
        <taxon>Rhabditina</taxon>
        <taxon>Diplogasteromorpha</taxon>
        <taxon>Diplogasteroidea</taxon>
        <taxon>Neodiplogasteridae</taxon>
        <taxon>Pristionchus</taxon>
    </lineage>
</organism>
<accession>A0A8R1V238</accession>
<dbReference type="Proteomes" id="UP000005239">
    <property type="component" value="Unassembled WGS sequence"/>
</dbReference>
<reference evidence="2" key="1">
    <citation type="journal article" date="2008" name="Nat. Genet.">
        <title>The Pristionchus pacificus genome provides a unique perspective on nematode lifestyle and parasitism.</title>
        <authorList>
            <person name="Dieterich C."/>
            <person name="Clifton S.W."/>
            <person name="Schuster L.N."/>
            <person name="Chinwalla A."/>
            <person name="Delehaunty K."/>
            <person name="Dinkelacker I."/>
            <person name="Fulton L."/>
            <person name="Fulton R."/>
            <person name="Godfrey J."/>
            <person name="Minx P."/>
            <person name="Mitreva M."/>
            <person name="Roeseler W."/>
            <person name="Tian H."/>
            <person name="Witte H."/>
            <person name="Yang S.P."/>
            <person name="Wilson R.K."/>
            <person name="Sommer R.J."/>
        </authorList>
    </citation>
    <scope>NUCLEOTIDE SEQUENCE [LARGE SCALE GENOMIC DNA]</scope>
    <source>
        <strain evidence="2">PS312</strain>
    </source>
</reference>
<evidence type="ECO:0000313" key="1">
    <source>
        <dbReference type="EnsemblMetazoa" id="PPA44267.1"/>
    </source>
</evidence>
<sequence length="122" mass="14276">MKASLIARIVECVIWRSAYDNVIRDEGSLKGCAFKEILVYGRLLRKMRNRPNFDYRQRFKFHSILGWNAQSENRISKTPNTCRLDKESTERTPSVFSALAEVMRKNVKDDFKKNECHDAEST</sequence>
<accession>A0A2A6CXQ7</accession>
<proteinExistence type="predicted"/>
<dbReference type="EnsemblMetazoa" id="PPA44267.1">
    <property type="protein sequence ID" value="PPA44267.1"/>
    <property type="gene ID" value="WBGene00282636"/>
</dbReference>
<keyword evidence="2" id="KW-1185">Reference proteome</keyword>
<name>A0A2A6CXQ7_PRIPA</name>
<protein>
    <submittedName>
        <fullName evidence="1">Uncharacterized protein</fullName>
    </submittedName>
</protein>
<dbReference type="AlphaFoldDB" id="A0A2A6CXQ7"/>
<reference evidence="1" key="2">
    <citation type="submission" date="2022-06" db="UniProtKB">
        <authorList>
            <consortium name="EnsemblMetazoa"/>
        </authorList>
    </citation>
    <scope>IDENTIFICATION</scope>
    <source>
        <strain evidence="1">PS312</strain>
    </source>
</reference>